<feature type="transmembrane region" description="Helical" evidence="2">
    <location>
        <begin position="62"/>
        <end position="83"/>
    </location>
</feature>
<dbReference type="Proteomes" id="UP000243975">
    <property type="component" value="Unassembled WGS sequence"/>
</dbReference>
<accession>A0A103YKH0</accession>
<protein>
    <recommendedName>
        <fullName evidence="5">DUF4408 domain-containing protein</fullName>
    </recommendedName>
</protein>
<reference evidence="3 4" key="1">
    <citation type="journal article" date="2016" name="Sci. Rep.">
        <title>The genome sequence of the outbreeding globe artichoke constructed de novo incorporating a phase-aware low-pass sequencing strategy of F1 progeny.</title>
        <authorList>
            <person name="Scaglione D."/>
            <person name="Reyes-Chin-Wo S."/>
            <person name="Acquadro A."/>
            <person name="Froenicke L."/>
            <person name="Portis E."/>
            <person name="Beitel C."/>
            <person name="Tirone M."/>
            <person name="Mauro R."/>
            <person name="Lo Monaco A."/>
            <person name="Mauromicale G."/>
            <person name="Faccioli P."/>
            <person name="Cattivelli L."/>
            <person name="Rieseberg L."/>
            <person name="Michelmore R."/>
            <person name="Lanteri S."/>
        </authorList>
    </citation>
    <scope>NUCLEOTIDE SEQUENCE [LARGE SCALE GENOMIC DNA]</scope>
    <source>
        <strain evidence="3">2C</strain>
    </source>
</reference>
<keyword evidence="2" id="KW-0812">Transmembrane</keyword>
<evidence type="ECO:0000313" key="4">
    <source>
        <dbReference type="Proteomes" id="UP000243975"/>
    </source>
</evidence>
<name>A0A103YKH0_CYNCS</name>
<sequence>MNSINVKMEKANAILRFHRLQKITTLFRFVEMFVFLILISRFSSQLPFAVRISADHFRGISFAVFSPRFVFVIGNVIVLILLFKSRVVENGDGDGKVDFYDEYVRRCEKSVVNTSSISTTAIIPSKEKKICRSQSENLMIVERRDDQTHRKLQRSVTERKMSKKLDRGGGETAAQEKSCAVEDELSSEEFRRTVEAFITRQQQSLRDEELSPVAYIGA</sequence>
<feature type="compositionally biased region" description="Basic and acidic residues" evidence="1">
    <location>
        <begin position="156"/>
        <end position="169"/>
    </location>
</feature>
<keyword evidence="2" id="KW-0472">Membrane</keyword>
<keyword evidence="2" id="KW-1133">Transmembrane helix</keyword>
<gene>
    <name evidence="3" type="ORF">Ccrd_010899</name>
</gene>
<evidence type="ECO:0008006" key="5">
    <source>
        <dbReference type="Google" id="ProtNLM"/>
    </source>
</evidence>
<proteinExistence type="predicted"/>
<dbReference type="Gramene" id="KVI10705">
    <property type="protein sequence ID" value="KVI10705"/>
    <property type="gene ID" value="Ccrd_010899"/>
</dbReference>
<evidence type="ECO:0000256" key="2">
    <source>
        <dbReference type="SAM" id="Phobius"/>
    </source>
</evidence>
<organism evidence="3 4">
    <name type="scientific">Cynara cardunculus var. scolymus</name>
    <name type="common">Globe artichoke</name>
    <name type="synonym">Cynara scolymus</name>
    <dbReference type="NCBI Taxonomy" id="59895"/>
    <lineage>
        <taxon>Eukaryota</taxon>
        <taxon>Viridiplantae</taxon>
        <taxon>Streptophyta</taxon>
        <taxon>Embryophyta</taxon>
        <taxon>Tracheophyta</taxon>
        <taxon>Spermatophyta</taxon>
        <taxon>Magnoliopsida</taxon>
        <taxon>eudicotyledons</taxon>
        <taxon>Gunneridae</taxon>
        <taxon>Pentapetalae</taxon>
        <taxon>asterids</taxon>
        <taxon>campanulids</taxon>
        <taxon>Asterales</taxon>
        <taxon>Asteraceae</taxon>
        <taxon>Carduoideae</taxon>
        <taxon>Cardueae</taxon>
        <taxon>Carduinae</taxon>
        <taxon>Cynara</taxon>
    </lineage>
</organism>
<keyword evidence="4" id="KW-1185">Reference proteome</keyword>
<feature type="transmembrane region" description="Helical" evidence="2">
    <location>
        <begin position="25"/>
        <end position="42"/>
    </location>
</feature>
<evidence type="ECO:0000313" key="3">
    <source>
        <dbReference type="EMBL" id="KVI10705.1"/>
    </source>
</evidence>
<dbReference type="OMA" id="ENAYCEQ"/>
<dbReference type="EMBL" id="LEKV01001003">
    <property type="protein sequence ID" value="KVI10705.1"/>
    <property type="molecule type" value="Genomic_DNA"/>
</dbReference>
<dbReference type="AlphaFoldDB" id="A0A103YKH0"/>
<dbReference type="STRING" id="59895.A0A103YKH0"/>
<feature type="region of interest" description="Disordered" evidence="1">
    <location>
        <begin position="146"/>
        <end position="179"/>
    </location>
</feature>
<evidence type="ECO:0000256" key="1">
    <source>
        <dbReference type="SAM" id="MobiDB-lite"/>
    </source>
</evidence>
<comment type="caution">
    <text evidence="3">The sequence shown here is derived from an EMBL/GenBank/DDBJ whole genome shotgun (WGS) entry which is preliminary data.</text>
</comment>
<dbReference type="PANTHER" id="PTHR33640">
    <property type="entry name" value="TRANSMEMBRANE PROTEIN"/>
    <property type="match status" value="1"/>
</dbReference>
<dbReference type="PANTHER" id="PTHR33640:SF38">
    <property type="entry name" value="DUF4408 DOMAIN-CONTAINING PROTEIN"/>
    <property type="match status" value="1"/>
</dbReference>